<dbReference type="InterPro" id="IPR036899">
    <property type="entry name" value="Ribosomal_uL13_sf"/>
</dbReference>
<evidence type="ECO:0000256" key="1">
    <source>
        <dbReference type="ARBA" id="ARBA00006227"/>
    </source>
</evidence>
<accession>A0ABQ7I0K7</accession>
<dbReference type="NCBIfam" id="TIGR01077">
    <property type="entry name" value="L13_A_E"/>
    <property type="match status" value="1"/>
</dbReference>
<evidence type="ECO:0000256" key="4">
    <source>
        <dbReference type="RuleBase" id="RU003877"/>
    </source>
</evidence>
<gene>
    <name evidence="6" type="primary">RpL13A</name>
    <name evidence="6" type="ORF">TCON_0795</name>
</gene>
<comment type="caution">
    <text evidence="6">The sequence shown here is derived from an EMBL/GenBank/DDBJ whole genome shotgun (WGS) entry which is preliminary data.</text>
</comment>
<dbReference type="GO" id="GO:0005840">
    <property type="term" value="C:ribosome"/>
    <property type="evidence" value="ECO:0007669"/>
    <property type="project" value="UniProtKB-KW"/>
</dbReference>
<dbReference type="EMBL" id="SBIQ01000034">
    <property type="protein sequence ID" value="KAF7684011.1"/>
    <property type="molecule type" value="Genomic_DNA"/>
</dbReference>
<evidence type="ECO:0000256" key="3">
    <source>
        <dbReference type="ARBA" id="ARBA00023274"/>
    </source>
</evidence>
<dbReference type="PANTHER" id="PTHR11545">
    <property type="entry name" value="RIBOSOMAL PROTEIN L13"/>
    <property type="match status" value="1"/>
</dbReference>
<protein>
    <submittedName>
        <fullName evidence="6">60S ribosomal protein L13a</fullName>
    </submittedName>
</protein>
<sequence>MDTEKIVIDGTGHIAGKLAAKVAKQLLEGKSVVVLRAEAIELTGPIERLRLRYKEYLNKRCLVNPRKGPYHYSEPSKLFHRVVKRMVPHKKFKGASALKRLTVYDGIPKEYEGVPRMKCPKTLLKACANPVRKHASYGVLCKEFGWKHFELAKAQREALEAKEEREMTERKERERKLKEVRESSGFKKEVENIFNRIE</sequence>
<dbReference type="InterPro" id="IPR023563">
    <property type="entry name" value="Ribosomal_uL13_CS"/>
</dbReference>
<evidence type="ECO:0000313" key="7">
    <source>
        <dbReference type="Proteomes" id="UP001516464"/>
    </source>
</evidence>
<feature type="region of interest" description="Disordered" evidence="5">
    <location>
        <begin position="160"/>
        <end position="181"/>
    </location>
</feature>
<dbReference type="InterPro" id="IPR005822">
    <property type="entry name" value="Ribosomal_uL13"/>
</dbReference>
<dbReference type="Pfam" id="PF00572">
    <property type="entry name" value="Ribosomal_L13"/>
    <property type="match status" value="1"/>
</dbReference>
<reference evidence="6 7" key="1">
    <citation type="submission" date="2019-01" db="EMBL/GenBank/DDBJ databases">
        <title>Genomes sequencing and comparative genomics of infectious freshwater microsporidia, Cucumispora dikerogammari and Thelohania contejeani.</title>
        <authorList>
            <person name="Cormier A."/>
            <person name="Giraud I."/>
            <person name="Wattier R."/>
            <person name="Teixeira M."/>
            <person name="Grandjean F."/>
            <person name="Rigaud T."/>
            <person name="Cordaux R."/>
        </authorList>
    </citation>
    <scope>NUCLEOTIDE SEQUENCE [LARGE SCALE GENOMIC DNA]</scope>
    <source>
        <strain evidence="6">T1</strain>
        <tissue evidence="6">Spores</tissue>
    </source>
</reference>
<evidence type="ECO:0000256" key="5">
    <source>
        <dbReference type="SAM" id="MobiDB-lite"/>
    </source>
</evidence>
<keyword evidence="3 4" id="KW-0687">Ribonucleoprotein</keyword>
<dbReference type="SUPFAM" id="SSF52161">
    <property type="entry name" value="Ribosomal protein L13"/>
    <property type="match status" value="1"/>
</dbReference>
<dbReference type="HAMAP" id="MF_01366">
    <property type="entry name" value="Ribosomal_uL13"/>
    <property type="match status" value="1"/>
</dbReference>
<dbReference type="PROSITE" id="PS00783">
    <property type="entry name" value="RIBOSOMAL_L13"/>
    <property type="match status" value="1"/>
</dbReference>
<keyword evidence="2 4" id="KW-0689">Ribosomal protein</keyword>
<organism evidence="6 7">
    <name type="scientific">Astathelohania contejeani</name>
    <dbReference type="NCBI Taxonomy" id="164912"/>
    <lineage>
        <taxon>Eukaryota</taxon>
        <taxon>Fungi</taxon>
        <taxon>Fungi incertae sedis</taxon>
        <taxon>Microsporidia</taxon>
        <taxon>Astathelohaniidae</taxon>
        <taxon>Astathelohania</taxon>
    </lineage>
</organism>
<evidence type="ECO:0000313" key="6">
    <source>
        <dbReference type="EMBL" id="KAF7684011.1"/>
    </source>
</evidence>
<comment type="similarity">
    <text evidence="1 4">Belongs to the universal ribosomal protein uL13 family.</text>
</comment>
<name>A0ABQ7I0K7_9MICR</name>
<dbReference type="PANTHER" id="PTHR11545:SF3">
    <property type="entry name" value="LARGE RIBOSOMAL SUBUNIT PROTEIN UL13"/>
    <property type="match status" value="1"/>
</dbReference>
<evidence type="ECO:0000256" key="2">
    <source>
        <dbReference type="ARBA" id="ARBA00022980"/>
    </source>
</evidence>
<dbReference type="Proteomes" id="UP001516464">
    <property type="component" value="Unassembled WGS sequence"/>
</dbReference>
<keyword evidence="7" id="KW-1185">Reference proteome</keyword>
<dbReference type="Gene3D" id="3.90.1180.10">
    <property type="entry name" value="Ribosomal protein L13"/>
    <property type="match status" value="1"/>
</dbReference>
<dbReference type="InterPro" id="IPR005755">
    <property type="entry name" value="Ribosomal_uL13_euk/arc"/>
</dbReference>
<proteinExistence type="inferred from homology"/>